<comment type="caution">
    <text evidence="2">The sequence shown here is derived from an EMBL/GenBank/DDBJ whole genome shotgun (WGS) entry which is preliminary data.</text>
</comment>
<feature type="region of interest" description="Disordered" evidence="1">
    <location>
        <begin position="169"/>
        <end position="198"/>
    </location>
</feature>
<evidence type="ECO:0000313" key="2">
    <source>
        <dbReference type="EMBL" id="MDU9005408.1"/>
    </source>
</evidence>
<keyword evidence="3" id="KW-1185">Reference proteome</keyword>
<dbReference type="EMBL" id="JASMWN010000014">
    <property type="protein sequence ID" value="MDU9005408.1"/>
    <property type="molecule type" value="Genomic_DNA"/>
</dbReference>
<dbReference type="Gene3D" id="2.30.110.10">
    <property type="entry name" value="Electron Transport, Fmn-binding Protein, Chain A"/>
    <property type="match status" value="1"/>
</dbReference>
<reference evidence="3" key="1">
    <citation type="submission" date="2023-05" db="EMBL/GenBank/DDBJ databases">
        <title>Sedimentitalea sp. nov. JM2-8.</title>
        <authorList>
            <person name="Huang J."/>
        </authorList>
    </citation>
    <scope>NUCLEOTIDE SEQUENCE [LARGE SCALE GENOMIC DNA]</scope>
    <source>
        <strain evidence="3">KHS03</strain>
    </source>
</reference>
<name>A0ABU3VGU4_9RHOB</name>
<protein>
    <submittedName>
        <fullName evidence="2">Pyridoxamine 5'-phosphate oxidase family protein</fullName>
    </submittedName>
</protein>
<gene>
    <name evidence="2" type="ORF">QO231_16315</name>
</gene>
<dbReference type="RefSeq" id="WP_316778712.1">
    <property type="nucleotide sequence ID" value="NZ_JASMWN010000014.1"/>
</dbReference>
<sequence length="198" mass="22022">MSSNSSTMFHDGHRELQDKFDGRRMADALEKHRRFSEFREQDITFIEGAEFFFIATAHGQSVDCSFRGGAAGFVRVTGPTSLEWSDFDGNSMYRSLGNALRSPRVGLLFIEFGAQPKRLRVNGNCTLSDKSTIAGHKMTVQVDADEIFPNCPRYIPNLTKAAASAYIPDETGASAKPDWKSAEDLREALPENDPHRGQ</sequence>
<dbReference type="Proteomes" id="UP001255416">
    <property type="component" value="Unassembled WGS sequence"/>
</dbReference>
<dbReference type="PANTHER" id="PTHR42815">
    <property type="entry name" value="FAD-BINDING, PUTATIVE (AFU_ORTHOLOGUE AFUA_6G07600)-RELATED"/>
    <property type="match status" value="1"/>
</dbReference>
<evidence type="ECO:0000256" key="1">
    <source>
        <dbReference type="SAM" id="MobiDB-lite"/>
    </source>
</evidence>
<proteinExistence type="predicted"/>
<organism evidence="2 3">
    <name type="scientific">Sedimentitalea todarodis</name>
    <dbReference type="NCBI Taxonomy" id="1631240"/>
    <lineage>
        <taxon>Bacteria</taxon>
        <taxon>Pseudomonadati</taxon>
        <taxon>Pseudomonadota</taxon>
        <taxon>Alphaproteobacteria</taxon>
        <taxon>Rhodobacterales</taxon>
        <taxon>Paracoccaceae</taxon>
        <taxon>Sedimentitalea</taxon>
    </lineage>
</organism>
<dbReference type="InterPro" id="IPR012349">
    <property type="entry name" value="Split_barrel_FMN-bd"/>
</dbReference>
<dbReference type="PANTHER" id="PTHR42815:SF2">
    <property type="entry name" value="FAD-BINDING, PUTATIVE (AFU_ORTHOLOGUE AFUA_6G07600)-RELATED"/>
    <property type="match status" value="1"/>
</dbReference>
<feature type="compositionally biased region" description="Basic and acidic residues" evidence="1">
    <location>
        <begin position="177"/>
        <end position="198"/>
    </location>
</feature>
<evidence type="ECO:0000313" key="3">
    <source>
        <dbReference type="Proteomes" id="UP001255416"/>
    </source>
</evidence>
<accession>A0ABU3VGU4</accession>